<dbReference type="NCBIfam" id="NF033172">
    <property type="entry name" value="N_to_GlyXaaXaa"/>
    <property type="match status" value="1"/>
</dbReference>
<proteinExistence type="predicted"/>
<feature type="non-terminal residue" evidence="1">
    <location>
        <position position="159"/>
    </location>
</feature>
<name>A0A2C1L7N6_BACCE</name>
<comment type="caution">
    <text evidence="1">The sequence shown here is derived from an EMBL/GenBank/DDBJ whole genome shotgun (WGS) entry which is preliminary data.</text>
</comment>
<evidence type="ECO:0008006" key="3">
    <source>
        <dbReference type="Google" id="ProtNLM"/>
    </source>
</evidence>
<evidence type="ECO:0000313" key="2">
    <source>
        <dbReference type="Proteomes" id="UP000225766"/>
    </source>
</evidence>
<dbReference type="Proteomes" id="UP000225766">
    <property type="component" value="Unassembled WGS sequence"/>
</dbReference>
<accession>A0A2C1L7N6</accession>
<dbReference type="EMBL" id="NUMG01000105">
    <property type="protein sequence ID" value="PGT94502.1"/>
    <property type="molecule type" value="Genomic_DNA"/>
</dbReference>
<dbReference type="RefSeq" id="WP_141552174.1">
    <property type="nucleotide sequence ID" value="NZ_NUMG01000105.1"/>
</dbReference>
<dbReference type="AlphaFoldDB" id="A0A2C1L7N6"/>
<sequence length="159" mass="17125">MSNCKKNCSPLFCTCGPSSPPCIFLTDSQLSELSIIFQSLAQTTLPALFLSPTPQNKAAVQIQLDQLLAIVQSGLLTQTDAAPLTAILNNTSFILNYPIFSPLIFIIELQKLVNQFGALVNQLCAPIDVRQNLLELLKGILAVLIQFEPKGPTGPTGLT</sequence>
<evidence type="ECO:0000313" key="1">
    <source>
        <dbReference type="EMBL" id="PGT94502.1"/>
    </source>
</evidence>
<protein>
    <recommendedName>
        <fullName evidence="3">Collagen-like repeat preface domain-containing protein</fullName>
    </recommendedName>
</protein>
<gene>
    <name evidence="1" type="ORF">COD19_29565</name>
</gene>
<dbReference type="InterPro" id="IPR048009">
    <property type="entry name" value="NGRR_dom"/>
</dbReference>
<reference evidence="1 2" key="1">
    <citation type="submission" date="2017-09" db="EMBL/GenBank/DDBJ databases">
        <title>Large-scale bioinformatics analysis of Bacillus genomes uncovers conserved roles of natural products in bacterial physiology.</title>
        <authorList>
            <consortium name="Agbiome Team Llc"/>
            <person name="Bleich R.M."/>
            <person name="Grubbs K.J."/>
            <person name="Santa Maria K.C."/>
            <person name="Allen S.E."/>
            <person name="Farag S."/>
            <person name="Shank E.A."/>
            <person name="Bowers A."/>
        </authorList>
    </citation>
    <scope>NUCLEOTIDE SEQUENCE [LARGE SCALE GENOMIC DNA]</scope>
    <source>
        <strain evidence="1 2">AFS040105</strain>
    </source>
</reference>
<organism evidence="1 2">
    <name type="scientific">Bacillus cereus</name>
    <dbReference type="NCBI Taxonomy" id="1396"/>
    <lineage>
        <taxon>Bacteria</taxon>
        <taxon>Bacillati</taxon>
        <taxon>Bacillota</taxon>
        <taxon>Bacilli</taxon>
        <taxon>Bacillales</taxon>
        <taxon>Bacillaceae</taxon>
        <taxon>Bacillus</taxon>
        <taxon>Bacillus cereus group</taxon>
    </lineage>
</organism>